<dbReference type="EMBL" id="AAVL02000029">
    <property type="protein sequence ID" value="EDM51998.1"/>
    <property type="molecule type" value="Genomic_DNA"/>
</dbReference>
<evidence type="ECO:0000313" key="2">
    <source>
        <dbReference type="Proteomes" id="UP000006000"/>
    </source>
</evidence>
<comment type="caution">
    <text evidence="1">The sequence shown here is derived from an EMBL/GenBank/DDBJ whole genome shotgun (WGS) entry which is preliminary data.</text>
</comment>
<reference evidence="1 2" key="2">
    <citation type="submission" date="2007-04" db="EMBL/GenBank/DDBJ databases">
        <title>Draft genome sequence of Eubacterium ventriosum (ATCC 27560).</title>
        <authorList>
            <person name="Sudarsanam P."/>
            <person name="Ley R."/>
            <person name="Guruge J."/>
            <person name="Turnbaugh P.J."/>
            <person name="Mahowald M."/>
            <person name="Liep D."/>
            <person name="Gordon J."/>
        </authorList>
    </citation>
    <scope>NUCLEOTIDE SEQUENCE [LARGE SCALE GENOMIC DNA]</scope>
    <source>
        <strain evidence="1 2">ATCC 27560</strain>
    </source>
</reference>
<dbReference type="HOGENOM" id="CLU_2897487_0_0_9"/>
<dbReference type="AlphaFoldDB" id="A5Z4U7"/>
<dbReference type="Proteomes" id="UP000006000">
    <property type="component" value="Unassembled WGS sequence"/>
</dbReference>
<dbReference type="STRING" id="411463.EUBVEN_00725"/>
<proteinExistence type="predicted"/>
<protein>
    <submittedName>
        <fullName evidence="1">Uncharacterized protein</fullName>
    </submittedName>
</protein>
<evidence type="ECO:0000313" key="1">
    <source>
        <dbReference type="EMBL" id="EDM51998.1"/>
    </source>
</evidence>
<organism evidence="1 2">
    <name type="scientific">Eubacterium ventriosum ATCC 27560</name>
    <dbReference type="NCBI Taxonomy" id="411463"/>
    <lineage>
        <taxon>Bacteria</taxon>
        <taxon>Bacillati</taxon>
        <taxon>Bacillota</taxon>
        <taxon>Clostridia</taxon>
        <taxon>Eubacteriales</taxon>
        <taxon>Eubacteriaceae</taxon>
        <taxon>Eubacterium</taxon>
    </lineage>
</organism>
<sequence length="62" mass="7326">MWISFLSKMSMKKGRPPIKVKRPRQPAVRHKAGPLALLNFVVNKTASFFLYSFRQFSTWKRN</sequence>
<gene>
    <name evidence="1" type="ORF">EUBVEN_00725</name>
</gene>
<reference evidence="1 2" key="1">
    <citation type="submission" date="2007-03" db="EMBL/GenBank/DDBJ databases">
        <authorList>
            <person name="Fulton L."/>
            <person name="Clifton S."/>
            <person name="Fulton B."/>
            <person name="Xu J."/>
            <person name="Minx P."/>
            <person name="Pepin K.H."/>
            <person name="Johnson M."/>
            <person name="Thiruvilangam P."/>
            <person name="Bhonagiri V."/>
            <person name="Nash W.E."/>
            <person name="Mardis E.R."/>
            <person name="Wilson R.K."/>
        </authorList>
    </citation>
    <scope>NUCLEOTIDE SEQUENCE [LARGE SCALE GENOMIC DNA]</scope>
    <source>
        <strain evidence="1 2">ATCC 27560</strain>
    </source>
</reference>
<accession>A5Z4U7</accession>
<name>A5Z4U7_9FIRM</name>